<comment type="similarity">
    <text evidence="1 8">Belongs to the glyceraldehyde-3-phosphate dehydrogenase family.</text>
</comment>
<feature type="binding site" evidence="6">
    <location>
        <begin position="12"/>
        <end position="13"/>
    </location>
    <ligand>
        <name>NAD(+)</name>
        <dbReference type="ChEBI" id="CHEBI:57540"/>
    </ligand>
</feature>
<keyword evidence="12" id="KW-1185">Reference proteome</keyword>
<dbReference type="Proteomes" id="UP000190868">
    <property type="component" value="Chromosome"/>
</dbReference>
<dbReference type="GO" id="GO:0016620">
    <property type="term" value="F:oxidoreductase activity, acting on the aldehyde or oxo group of donors, NAD or NADP as acceptor"/>
    <property type="evidence" value="ECO:0007669"/>
    <property type="project" value="InterPro"/>
</dbReference>
<dbReference type="Pfam" id="PF02800">
    <property type="entry name" value="Gp_dh_C"/>
    <property type="match status" value="1"/>
</dbReference>
<dbReference type="GO" id="GO:0006006">
    <property type="term" value="P:glucose metabolic process"/>
    <property type="evidence" value="ECO:0007669"/>
    <property type="project" value="InterPro"/>
</dbReference>
<evidence type="ECO:0000256" key="2">
    <source>
        <dbReference type="ARBA" id="ARBA00011881"/>
    </source>
</evidence>
<evidence type="ECO:0000256" key="4">
    <source>
        <dbReference type="PIRSR" id="PIRSR000149-1"/>
    </source>
</evidence>
<feature type="active site" description="Nucleophile" evidence="4">
    <location>
        <position position="151"/>
    </location>
</feature>
<dbReference type="SMART" id="SM00846">
    <property type="entry name" value="Gp_dh_N"/>
    <property type="match status" value="1"/>
</dbReference>
<feature type="binding site" evidence="5">
    <location>
        <begin position="150"/>
        <end position="152"/>
    </location>
    <ligand>
        <name>D-glyceraldehyde 3-phosphate</name>
        <dbReference type="ChEBI" id="CHEBI:59776"/>
    </ligand>
</feature>
<dbReference type="EC" id="1.2.1.-" evidence="9"/>
<keyword evidence="3 9" id="KW-0560">Oxidoreductase</keyword>
<dbReference type="SUPFAM" id="SSF55347">
    <property type="entry name" value="Glyceraldehyde-3-phosphate dehydrogenase-like, C-terminal domain"/>
    <property type="match status" value="1"/>
</dbReference>
<name>A0A1S6U760_9BACT</name>
<gene>
    <name evidence="11" type="primary">gapA</name>
    <name evidence="11" type="ORF">CPIN18021_0698</name>
</gene>
<feature type="binding site" evidence="5">
    <location>
        <begin position="210"/>
        <end position="211"/>
    </location>
    <ligand>
        <name>D-glyceraldehyde 3-phosphate</name>
        <dbReference type="ChEBI" id="CHEBI:59776"/>
    </ligand>
</feature>
<feature type="binding site" evidence="5">
    <location>
        <position position="233"/>
    </location>
    <ligand>
        <name>D-glyceraldehyde 3-phosphate</name>
        <dbReference type="ChEBI" id="CHEBI:59776"/>
    </ligand>
</feature>
<dbReference type="RefSeq" id="WP_078424407.1">
    <property type="nucleotide sequence ID" value="NZ_CP017258.1"/>
</dbReference>
<dbReference type="PROSITE" id="PS00071">
    <property type="entry name" value="GAPDH"/>
    <property type="match status" value="1"/>
</dbReference>
<reference evidence="12" key="1">
    <citation type="submission" date="2016-09" db="EMBL/GenBank/DDBJ databases">
        <title>Comparative genomics of the Campylobacter concisus group.</title>
        <authorList>
            <person name="Miller W.G."/>
            <person name="Yee E."/>
            <person name="Chapman M.H."/>
            <person name="Huynh S."/>
            <person name="Bono J.L."/>
            <person name="On S.L.W."/>
            <person name="StLeger J."/>
            <person name="Foster G."/>
            <person name="Parker C.T."/>
        </authorList>
    </citation>
    <scope>NUCLEOTIDE SEQUENCE [LARGE SCALE GENOMIC DNA]</scope>
    <source>
        <strain evidence="12">RM18021</strain>
    </source>
</reference>
<feature type="binding site" evidence="6">
    <location>
        <position position="34"/>
    </location>
    <ligand>
        <name>NAD(+)</name>
        <dbReference type="ChEBI" id="CHEBI:57540"/>
    </ligand>
</feature>
<dbReference type="GO" id="GO:0051287">
    <property type="term" value="F:NAD binding"/>
    <property type="evidence" value="ECO:0007669"/>
    <property type="project" value="InterPro"/>
</dbReference>
<evidence type="ECO:0000256" key="6">
    <source>
        <dbReference type="PIRSR" id="PIRSR000149-3"/>
    </source>
</evidence>
<dbReference type="Gene3D" id="3.40.50.720">
    <property type="entry name" value="NAD(P)-binding Rossmann-like Domain"/>
    <property type="match status" value="1"/>
</dbReference>
<keyword evidence="6" id="KW-0520">NAD</keyword>
<dbReference type="CDD" id="cd05214">
    <property type="entry name" value="GAPDH_I_N"/>
    <property type="match status" value="1"/>
</dbReference>
<dbReference type="EMBL" id="CP017258">
    <property type="protein sequence ID" value="AQW87512.1"/>
    <property type="molecule type" value="Genomic_DNA"/>
</dbReference>
<dbReference type="InterPro" id="IPR020829">
    <property type="entry name" value="GlycerAld_3-P_DH_cat"/>
</dbReference>
<dbReference type="Gene3D" id="3.30.360.10">
    <property type="entry name" value="Dihydrodipicolinate Reductase, domain 2"/>
    <property type="match status" value="1"/>
</dbReference>
<dbReference type="InterPro" id="IPR020831">
    <property type="entry name" value="GlycerAld/Erythrose_P_DH"/>
</dbReference>
<dbReference type="GO" id="GO:0050661">
    <property type="term" value="F:NADP binding"/>
    <property type="evidence" value="ECO:0007669"/>
    <property type="project" value="InterPro"/>
</dbReference>
<dbReference type="InterPro" id="IPR036291">
    <property type="entry name" value="NAD(P)-bd_dom_sf"/>
</dbReference>
<feature type="binding site" evidence="5">
    <location>
        <position position="181"/>
    </location>
    <ligand>
        <name>D-glyceraldehyde 3-phosphate</name>
        <dbReference type="ChEBI" id="CHEBI:59776"/>
    </ligand>
</feature>
<feature type="binding site" evidence="6">
    <location>
        <position position="315"/>
    </location>
    <ligand>
        <name>NAD(+)</name>
        <dbReference type="ChEBI" id="CHEBI:57540"/>
    </ligand>
</feature>
<evidence type="ECO:0000256" key="7">
    <source>
        <dbReference type="PIRSR" id="PIRSR000149-4"/>
    </source>
</evidence>
<evidence type="ECO:0000256" key="8">
    <source>
        <dbReference type="RuleBase" id="RU000397"/>
    </source>
</evidence>
<dbReference type="CDD" id="cd18126">
    <property type="entry name" value="GAPDH_I_C"/>
    <property type="match status" value="1"/>
</dbReference>
<dbReference type="AlphaFoldDB" id="A0A1S6U760"/>
<feature type="binding site" evidence="6">
    <location>
        <position position="121"/>
    </location>
    <ligand>
        <name>NAD(+)</name>
        <dbReference type="ChEBI" id="CHEBI:57540"/>
    </ligand>
</feature>
<proteinExistence type="inferred from homology"/>
<accession>A0A1S6U760</accession>
<dbReference type="FunFam" id="3.40.50.720:FF:000001">
    <property type="entry name" value="Glyceraldehyde-3-phosphate dehydrogenase"/>
    <property type="match status" value="1"/>
</dbReference>
<dbReference type="NCBIfam" id="TIGR01534">
    <property type="entry name" value="GAPDH-I"/>
    <property type="match status" value="1"/>
</dbReference>
<evidence type="ECO:0000256" key="5">
    <source>
        <dbReference type="PIRSR" id="PIRSR000149-2"/>
    </source>
</evidence>
<dbReference type="FunFam" id="3.30.360.10:FF:000002">
    <property type="entry name" value="Glyceraldehyde-3-phosphate dehydrogenase"/>
    <property type="match status" value="1"/>
</dbReference>
<organism evidence="11 12">
    <name type="scientific">Campylobacter pinnipediorum subsp. caledonicus</name>
    <dbReference type="NCBI Taxonomy" id="1874362"/>
    <lineage>
        <taxon>Bacteria</taxon>
        <taxon>Pseudomonadati</taxon>
        <taxon>Campylobacterota</taxon>
        <taxon>Epsilonproteobacteria</taxon>
        <taxon>Campylobacterales</taxon>
        <taxon>Campylobacteraceae</taxon>
        <taxon>Campylobacter</taxon>
    </lineage>
</organism>
<feature type="binding site" evidence="6">
    <location>
        <position position="79"/>
    </location>
    <ligand>
        <name>NAD(+)</name>
        <dbReference type="ChEBI" id="CHEBI:57540"/>
    </ligand>
</feature>
<sequence length="338" mass="36633">MSIKMAINGFGRIGRCAARIILERNDVELVAINDTATRDLTRYLLKYDSVHGEFKHDVRVLNDDYIEVDGKKIRVFSTRDVNELAFSDFGTDVVLECTGANLTSEKCEKFIQNGVGKVVMSAPAKDDTPTFVYGVNSDSYKGEAIVSNASCTTNCLAPVAKVLDDAFGIEKGLMTTIHAYTNGQSIVDAKSAKDIRRGRAGAVNIGPTTTGAAKSIGLVLPHLKGKLNGVSVRVPTPNVSMVDLVATLKQNLDKDALNEAFLKASEGGLKGILLVDEDKRVSSDFIGCEYSSIVISDMLQVICEDTVKVLAWYDNEWGYSARLVDMGVLAAKFTKDNN</sequence>
<dbReference type="PRINTS" id="PR00078">
    <property type="entry name" value="G3PDHDRGNASE"/>
</dbReference>
<dbReference type="PANTHER" id="PTHR43148">
    <property type="entry name" value="GLYCERALDEHYDE-3-PHOSPHATE DEHYDROGENASE 2"/>
    <property type="match status" value="1"/>
</dbReference>
<dbReference type="InterPro" id="IPR006424">
    <property type="entry name" value="Glyceraldehyde-3-P_DH_1"/>
</dbReference>
<evidence type="ECO:0000256" key="3">
    <source>
        <dbReference type="ARBA" id="ARBA00023002"/>
    </source>
</evidence>
<dbReference type="InterPro" id="IPR020830">
    <property type="entry name" value="GlycerAld_3-P_DH_AS"/>
</dbReference>
<dbReference type="PIRSF" id="PIRSF000149">
    <property type="entry name" value="GAP_DH"/>
    <property type="match status" value="1"/>
</dbReference>
<comment type="subunit">
    <text evidence="2">Homotetramer.</text>
</comment>
<evidence type="ECO:0000256" key="9">
    <source>
        <dbReference type="RuleBase" id="RU361160"/>
    </source>
</evidence>
<evidence type="ECO:0000313" key="11">
    <source>
        <dbReference type="EMBL" id="AQW87512.1"/>
    </source>
</evidence>
<dbReference type="SUPFAM" id="SSF51735">
    <property type="entry name" value="NAD(P)-binding Rossmann-fold domains"/>
    <property type="match status" value="1"/>
</dbReference>
<evidence type="ECO:0000259" key="10">
    <source>
        <dbReference type="SMART" id="SM00846"/>
    </source>
</evidence>
<evidence type="ECO:0000313" key="12">
    <source>
        <dbReference type="Proteomes" id="UP000190868"/>
    </source>
</evidence>
<protein>
    <recommendedName>
        <fullName evidence="9">Glyceraldehyde-3-phosphate dehydrogenase</fullName>
        <ecNumber evidence="9">1.2.1.-</ecNumber>
    </recommendedName>
</protein>
<feature type="domain" description="Glyceraldehyde 3-phosphate dehydrogenase NAD(P) binding" evidence="10">
    <location>
        <begin position="3"/>
        <end position="151"/>
    </location>
</feature>
<feature type="site" description="Activates thiol group during catalysis" evidence="7">
    <location>
        <position position="178"/>
    </location>
</feature>
<keyword evidence="6" id="KW-0547">Nucleotide-binding</keyword>
<dbReference type="Pfam" id="PF00044">
    <property type="entry name" value="Gp_dh_N"/>
    <property type="match status" value="1"/>
</dbReference>
<evidence type="ECO:0000256" key="1">
    <source>
        <dbReference type="ARBA" id="ARBA00007406"/>
    </source>
</evidence>
<dbReference type="InterPro" id="IPR020828">
    <property type="entry name" value="GlycerAld_3-P_DH_NAD(P)-bd"/>
</dbReference>